<dbReference type="Pfam" id="PF00126">
    <property type="entry name" value="HTH_1"/>
    <property type="match status" value="1"/>
</dbReference>
<evidence type="ECO:0000256" key="3">
    <source>
        <dbReference type="ARBA" id="ARBA00023125"/>
    </source>
</evidence>
<dbReference type="SUPFAM" id="SSF46785">
    <property type="entry name" value="Winged helix' DNA-binding domain"/>
    <property type="match status" value="1"/>
</dbReference>
<comment type="similarity">
    <text evidence="1">Belongs to the LysR transcriptional regulatory family.</text>
</comment>
<dbReference type="GO" id="GO:0003700">
    <property type="term" value="F:DNA-binding transcription factor activity"/>
    <property type="evidence" value="ECO:0007669"/>
    <property type="project" value="InterPro"/>
</dbReference>
<accession>A0A545UG78</accession>
<dbReference type="PROSITE" id="PS50931">
    <property type="entry name" value="HTH_LYSR"/>
    <property type="match status" value="1"/>
</dbReference>
<comment type="caution">
    <text evidence="6">The sequence shown here is derived from an EMBL/GenBank/DDBJ whole genome shotgun (WGS) entry which is preliminary data.</text>
</comment>
<dbReference type="FunFam" id="3.40.190.290:FF:000001">
    <property type="entry name" value="Transcriptional regulator, LysR family"/>
    <property type="match status" value="1"/>
</dbReference>
<evidence type="ECO:0000259" key="5">
    <source>
        <dbReference type="PROSITE" id="PS50931"/>
    </source>
</evidence>
<gene>
    <name evidence="6" type="ORF">FLL46_08110</name>
</gene>
<dbReference type="RefSeq" id="WP_142892986.1">
    <property type="nucleotide sequence ID" value="NZ_ML660162.1"/>
</dbReference>
<keyword evidence="3" id="KW-0238">DNA-binding</keyword>
<dbReference type="EMBL" id="VIKS01000004">
    <property type="protein sequence ID" value="TQV88478.1"/>
    <property type="molecule type" value="Genomic_DNA"/>
</dbReference>
<dbReference type="InterPro" id="IPR058163">
    <property type="entry name" value="LysR-type_TF_proteobact-type"/>
</dbReference>
<feature type="domain" description="HTH lysR-type" evidence="5">
    <location>
        <begin position="1"/>
        <end position="62"/>
    </location>
</feature>
<dbReference type="Pfam" id="PF03466">
    <property type="entry name" value="LysR_substrate"/>
    <property type="match status" value="1"/>
</dbReference>
<dbReference type="Gene3D" id="3.40.190.290">
    <property type="match status" value="1"/>
</dbReference>
<dbReference type="PANTHER" id="PTHR30537:SF5">
    <property type="entry name" value="HTH-TYPE TRANSCRIPTIONAL ACTIVATOR TTDR-RELATED"/>
    <property type="match status" value="1"/>
</dbReference>
<name>A0A545UG78_9GAMM</name>
<evidence type="ECO:0000313" key="7">
    <source>
        <dbReference type="Proteomes" id="UP000315439"/>
    </source>
</evidence>
<dbReference type="InterPro" id="IPR005119">
    <property type="entry name" value="LysR_subst-bd"/>
</dbReference>
<sequence>MTKNKLLDGIVTFVQVVESNSFSNAAEKLGHSASYISKEVNKLEERLGTRLLNRTTRNLSLTDEGKTYYQRCRQIVIDAEDAETAINRQQEHPRGLLKLSAPYSFGMAHLTDALPDFLLQYPDVQLEVEFNERLVDLVAEGFDMAIRIGKLKDSNLIARKFMQSKGVVVASPEYLKIHGKPQEPQAISEHQCISFSLHNSTTQWEFTHNSQLISVSVNSRVICNSAELELAMALKGIGIARLPYFCCERQIESGKLVELLDDYEKREFGIYAVYPHRQLLSPKVNAMINFLADRFG</sequence>
<dbReference type="InterPro" id="IPR036390">
    <property type="entry name" value="WH_DNA-bd_sf"/>
</dbReference>
<protein>
    <submittedName>
        <fullName evidence="6">LysR family transcriptional regulator</fullName>
    </submittedName>
</protein>
<dbReference type="OrthoDB" id="9815676at2"/>
<reference evidence="6 7" key="1">
    <citation type="submission" date="2019-07" db="EMBL/GenBank/DDBJ databases">
        <title>Draft genome for Aliikangiella sp. M105.</title>
        <authorList>
            <person name="Wang G."/>
        </authorList>
    </citation>
    <scope>NUCLEOTIDE SEQUENCE [LARGE SCALE GENOMIC DNA]</scope>
    <source>
        <strain evidence="6 7">M105</strain>
    </source>
</reference>
<proteinExistence type="inferred from homology"/>
<dbReference type="PANTHER" id="PTHR30537">
    <property type="entry name" value="HTH-TYPE TRANSCRIPTIONAL REGULATOR"/>
    <property type="match status" value="1"/>
</dbReference>
<dbReference type="InterPro" id="IPR000847">
    <property type="entry name" value="LysR_HTH_N"/>
</dbReference>
<organism evidence="6 7">
    <name type="scientific">Aliikangiella coralliicola</name>
    <dbReference type="NCBI Taxonomy" id="2592383"/>
    <lineage>
        <taxon>Bacteria</taxon>
        <taxon>Pseudomonadati</taxon>
        <taxon>Pseudomonadota</taxon>
        <taxon>Gammaproteobacteria</taxon>
        <taxon>Oceanospirillales</taxon>
        <taxon>Pleioneaceae</taxon>
        <taxon>Aliikangiella</taxon>
    </lineage>
</organism>
<keyword evidence="4" id="KW-0804">Transcription</keyword>
<dbReference type="InterPro" id="IPR036388">
    <property type="entry name" value="WH-like_DNA-bd_sf"/>
</dbReference>
<dbReference type="GO" id="GO:0006351">
    <property type="term" value="P:DNA-templated transcription"/>
    <property type="evidence" value="ECO:0007669"/>
    <property type="project" value="TreeGrafter"/>
</dbReference>
<dbReference type="AlphaFoldDB" id="A0A545UG78"/>
<evidence type="ECO:0000256" key="4">
    <source>
        <dbReference type="ARBA" id="ARBA00023163"/>
    </source>
</evidence>
<dbReference type="FunFam" id="1.10.10.10:FF:000001">
    <property type="entry name" value="LysR family transcriptional regulator"/>
    <property type="match status" value="1"/>
</dbReference>
<evidence type="ECO:0000313" key="6">
    <source>
        <dbReference type="EMBL" id="TQV88478.1"/>
    </source>
</evidence>
<dbReference type="CDD" id="cd08422">
    <property type="entry name" value="PBP2_CrgA_like"/>
    <property type="match status" value="1"/>
</dbReference>
<dbReference type="Gene3D" id="1.10.10.10">
    <property type="entry name" value="Winged helix-like DNA-binding domain superfamily/Winged helix DNA-binding domain"/>
    <property type="match status" value="1"/>
</dbReference>
<evidence type="ECO:0000256" key="1">
    <source>
        <dbReference type="ARBA" id="ARBA00009437"/>
    </source>
</evidence>
<keyword evidence="7" id="KW-1185">Reference proteome</keyword>
<dbReference type="SUPFAM" id="SSF53850">
    <property type="entry name" value="Periplasmic binding protein-like II"/>
    <property type="match status" value="1"/>
</dbReference>
<dbReference type="Proteomes" id="UP000315439">
    <property type="component" value="Unassembled WGS sequence"/>
</dbReference>
<keyword evidence="2" id="KW-0805">Transcription regulation</keyword>
<dbReference type="GO" id="GO:0043565">
    <property type="term" value="F:sequence-specific DNA binding"/>
    <property type="evidence" value="ECO:0007669"/>
    <property type="project" value="TreeGrafter"/>
</dbReference>
<evidence type="ECO:0000256" key="2">
    <source>
        <dbReference type="ARBA" id="ARBA00023015"/>
    </source>
</evidence>